<accession>A0A4C1T5S8</accession>
<sequence>MKENYYPKSVLSLTENPFQACPGAAETLTIKVRFGILNECGDSCLRSLKEYESGLKMDELPVKCFLYPENHVILAPWVCELQDMVIKMNDSVKNRVQGGFHLKPSALAQRGSRLTTTVVTSVMTTVKTDSPTSCPRQGATILIKVQNR</sequence>
<gene>
    <name evidence="1" type="ORF">EVAR_7356_1</name>
</gene>
<evidence type="ECO:0000313" key="1">
    <source>
        <dbReference type="EMBL" id="GBP08787.1"/>
    </source>
</evidence>
<reference evidence="1 2" key="1">
    <citation type="journal article" date="2019" name="Commun. Biol.">
        <title>The bagworm genome reveals a unique fibroin gene that provides high tensile strength.</title>
        <authorList>
            <person name="Kono N."/>
            <person name="Nakamura H."/>
            <person name="Ohtoshi R."/>
            <person name="Tomita M."/>
            <person name="Numata K."/>
            <person name="Arakawa K."/>
        </authorList>
    </citation>
    <scope>NUCLEOTIDE SEQUENCE [LARGE SCALE GENOMIC DNA]</scope>
</reference>
<comment type="caution">
    <text evidence="1">The sequence shown here is derived from an EMBL/GenBank/DDBJ whole genome shotgun (WGS) entry which is preliminary data.</text>
</comment>
<dbReference type="EMBL" id="BGZK01000032">
    <property type="protein sequence ID" value="GBP08787.1"/>
    <property type="molecule type" value="Genomic_DNA"/>
</dbReference>
<protein>
    <submittedName>
        <fullName evidence="1">Uncharacterized protein</fullName>
    </submittedName>
</protein>
<dbReference type="AlphaFoldDB" id="A0A4C1T5S8"/>
<proteinExistence type="predicted"/>
<dbReference type="OrthoDB" id="8775810at2759"/>
<name>A0A4C1T5S8_EUMVA</name>
<keyword evidence="2" id="KW-1185">Reference proteome</keyword>
<organism evidence="1 2">
    <name type="scientific">Eumeta variegata</name>
    <name type="common">Bagworm moth</name>
    <name type="synonym">Eumeta japonica</name>
    <dbReference type="NCBI Taxonomy" id="151549"/>
    <lineage>
        <taxon>Eukaryota</taxon>
        <taxon>Metazoa</taxon>
        <taxon>Ecdysozoa</taxon>
        <taxon>Arthropoda</taxon>
        <taxon>Hexapoda</taxon>
        <taxon>Insecta</taxon>
        <taxon>Pterygota</taxon>
        <taxon>Neoptera</taxon>
        <taxon>Endopterygota</taxon>
        <taxon>Lepidoptera</taxon>
        <taxon>Glossata</taxon>
        <taxon>Ditrysia</taxon>
        <taxon>Tineoidea</taxon>
        <taxon>Psychidae</taxon>
        <taxon>Oiketicinae</taxon>
        <taxon>Eumeta</taxon>
    </lineage>
</organism>
<dbReference type="Proteomes" id="UP000299102">
    <property type="component" value="Unassembled WGS sequence"/>
</dbReference>
<evidence type="ECO:0000313" key="2">
    <source>
        <dbReference type="Proteomes" id="UP000299102"/>
    </source>
</evidence>